<gene>
    <name evidence="1" type="ORF">MRB53_015896</name>
</gene>
<dbReference type="EMBL" id="CM056813">
    <property type="protein sequence ID" value="KAJ8639202.1"/>
    <property type="molecule type" value="Genomic_DNA"/>
</dbReference>
<dbReference type="Proteomes" id="UP001234297">
    <property type="component" value="Chromosome 5"/>
</dbReference>
<sequence length="174" mass="18845">MRAISASPRSLSTPLESGRGSFSSVSFSPLSPPFPVSSTLKPKCLRGFSRFRIYCSNRQGFDSGGNDSKTVLDAFFLGKAVAEALTERIEATVGEFVSVIGQWQAEQRKQVQDLQEEVFERATKAKEKAAREALEEKGIILKSTMTPVDAGTPAVEPLTPSPSNGGPLQYTKED</sequence>
<reference evidence="1 2" key="1">
    <citation type="journal article" date="2022" name="Hortic Res">
        <title>A haplotype resolved chromosomal level avocado genome allows analysis of novel avocado genes.</title>
        <authorList>
            <person name="Nath O."/>
            <person name="Fletcher S.J."/>
            <person name="Hayward A."/>
            <person name="Shaw L.M."/>
            <person name="Masouleh A.K."/>
            <person name="Furtado A."/>
            <person name="Henry R.J."/>
            <person name="Mitter N."/>
        </authorList>
    </citation>
    <scope>NUCLEOTIDE SEQUENCE [LARGE SCALE GENOMIC DNA]</scope>
    <source>
        <strain evidence="2">cv. Hass</strain>
    </source>
</reference>
<evidence type="ECO:0000313" key="2">
    <source>
        <dbReference type="Proteomes" id="UP001234297"/>
    </source>
</evidence>
<keyword evidence="2" id="KW-1185">Reference proteome</keyword>
<accession>A0ACC2M0J8</accession>
<name>A0ACC2M0J8_PERAE</name>
<organism evidence="1 2">
    <name type="scientific">Persea americana</name>
    <name type="common">Avocado</name>
    <dbReference type="NCBI Taxonomy" id="3435"/>
    <lineage>
        <taxon>Eukaryota</taxon>
        <taxon>Viridiplantae</taxon>
        <taxon>Streptophyta</taxon>
        <taxon>Embryophyta</taxon>
        <taxon>Tracheophyta</taxon>
        <taxon>Spermatophyta</taxon>
        <taxon>Magnoliopsida</taxon>
        <taxon>Magnoliidae</taxon>
        <taxon>Laurales</taxon>
        <taxon>Lauraceae</taxon>
        <taxon>Persea</taxon>
    </lineage>
</organism>
<protein>
    <submittedName>
        <fullName evidence="1">Uncharacterized protein</fullName>
    </submittedName>
</protein>
<proteinExistence type="predicted"/>
<comment type="caution">
    <text evidence="1">The sequence shown here is derived from an EMBL/GenBank/DDBJ whole genome shotgun (WGS) entry which is preliminary data.</text>
</comment>
<evidence type="ECO:0000313" key="1">
    <source>
        <dbReference type="EMBL" id="KAJ8639202.1"/>
    </source>
</evidence>